<comment type="caution">
    <text evidence="1">The sequence shown here is derived from an EMBL/GenBank/DDBJ whole genome shotgun (WGS) entry which is preliminary data.</text>
</comment>
<organism evidence="1 2">
    <name type="scientific">Suillus subaureus</name>
    <dbReference type="NCBI Taxonomy" id="48587"/>
    <lineage>
        <taxon>Eukaryota</taxon>
        <taxon>Fungi</taxon>
        <taxon>Dikarya</taxon>
        <taxon>Basidiomycota</taxon>
        <taxon>Agaricomycotina</taxon>
        <taxon>Agaricomycetes</taxon>
        <taxon>Agaricomycetidae</taxon>
        <taxon>Boletales</taxon>
        <taxon>Suillineae</taxon>
        <taxon>Suillaceae</taxon>
        <taxon>Suillus</taxon>
    </lineage>
</organism>
<keyword evidence="2" id="KW-1185">Reference proteome</keyword>
<accession>A0A9P7JDN1</accession>
<name>A0A9P7JDN1_9AGAM</name>
<sequence length="89" mass="10277">PTEITSQILVHSLPKYRYLYPSSKLAPLLLTRICRRWKDVAVGLPSLWCRLYLDVNEVHGRLAADSFCYDSWLRRSQGLPPIGISVLHR</sequence>
<dbReference type="OrthoDB" id="2998253at2759"/>
<evidence type="ECO:0008006" key="3">
    <source>
        <dbReference type="Google" id="ProtNLM"/>
    </source>
</evidence>
<feature type="non-terminal residue" evidence="1">
    <location>
        <position position="1"/>
    </location>
</feature>
<reference evidence="1" key="1">
    <citation type="journal article" date="2020" name="New Phytol.">
        <title>Comparative genomics reveals dynamic genome evolution in host specialist ectomycorrhizal fungi.</title>
        <authorList>
            <person name="Lofgren L.A."/>
            <person name="Nguyen N.H."/>
            <person name="Vilgalys R."/>
            <person name="Ruytinx J."/>
            <person name="Liao H.L."/>
            <person name="Branco S."/>
            <person name="Kuo A."/>
            <person name="LaButti K."/>
            <person name="Lipzen A."/>
            <person name="Andreopoulos W."/>
            <person name="Pangilinan J."/>
            <person name="Riley R."/>
            <person name="Hundley H."/>
            <person name="Na H."/>
            <person name="Barry K."/>
            <person name="Grigoriev I.V."/>
            <person name="Stajich J.E."/>
            <person name="Kennedy P.G."/>
        </authorList>
    </citation>
    <scope>NUCLEOTIDE SEQUENCE</scope>
    <source>
        <strain evidence="1">MN1</strain>
    </source>
</reference>
<protein>
    <recommendedName>
        <fullName evidence="3">F-box domain-containing protein</fullName>
    </recommendedName>
</protein>
<dbReference type="GeneID" id="64624983"/>
<dbReference type="EMBL" id="JABBWG010000016">
    <property type="protein sequence ID" value="KAG1816447.1"/>
    <property type="molecule type" value="Genomic_DNA"/>
</dbReference>
<dbReference type="Proteomes" id="UP000807769">
    <property type="component" value="Unassembled WGS sequence"/>
</dbReference>
<evidence type="ECO:0000313" key="1">
    <source>
        <dbReference type="EMBL" id="KAG1816447.1"/>
    </source>
</evidence>
<evidence type="ECO:0000313" key="2">
    <source>
        <dbReference type="Proteomes" id="UP000807769"/>
    </source>
</evidence>
<dbReference type="AlphaFoldDB" id="A0A9P7JDN1"/>
<dbReference type="RefSeq" id="XP_041193120.1">
    <property type="nucleotide sequence ID" value="XM_041330966.1"/>
</dbReference>
<proteinExistence type="predicted"/>
<gene>
    <name evidence="1" type="ORF">BJ212DRAFT_1271589</name>
</gene>